<organism evidence="5 6">
    <name type="scientific">Caldicellulosiruptor changbaiensis</name>
    <dbReference type="NCBI Taxonomy" id="1222016"/>
    <lineage>
        <taxon>Bacteria</taxon>
        <taxon>Bacillati</taxon>
        <taxon>Bacillota</taxon>
        <taxon>Bacillota incertae sedis</taxon>
        <taxon>Caldicellulosiruptorales</taxon>
        <taxon>Caldicellulosiruptoraceae</taxon>
        <taxon>Caldicellulosiruptor</taxon>
    </lineage>
</organism>
<dbReference type="EMBL" id="CP034791">
    <property type="protein sequence ID" value="AZT90912.1"/>
    <property type="molecule type" value="Genomic_DNA"/>
</dbReference>
<dbReference type="NCBIfam" id="TIGR00724">
    <property type="entry name" value="urea_amlyse_rel"/>
    <property type="match status" value="1"/>
</dbReference>
<dbReference type="Pfam" id="PF02626">
    <property type="entry name" value="CT_A_B"/>
    <property type="match status" value="1"/>
</dbReference>
<evidence type="ECO:0000256" key="1">
    <source>
        <dbReference type="ARBA" id="ARBA00022741"/>
    </source>
</evidence>
<dbReference type="InterPro" id="IPR052708">
    <property type="entry name" value="PxpC"/>
</dbReference>
<dbReference type="KEGG" id="ccha:ELD05_09805"/>
<keyword evidence="1" id="KW-0547">Nucleotide-binding</keyword>
<dbReference type="PANTHER" id="PTHR43309:SF5">
    <property type="entry name" value="5-OXOPROLINASE SUBUNIT C"/>
    <property type="match status" value="1"/>
</dbReference>
<dbReference type="GO" id="GO:0016740">
    <property type="term" value="F:transferase activity"/>
    <property type="evidence" value="ECO:0007669"/>
    <property type="project" value="UniProtKB-KW"/>
</dbReference>
<name>A0A3T0D7V8_9FIRM</name>
<dbReference type="SUPFAM" id="SSF50891">
    <property type="entry name" value="Cyclophilin-like"/>
    <property type="match status" value="1"/>
</dbReference>
<evidence type="ECO:0000313" key="5">
    <source>
        <dbReference type="EMBL" id="AZT90912.1"/>
    </source>
</evidence>
<dbReference type="InterPro" id="IPR003778">
    <property type="entry name" value="CT_A_B"/>
</dbReference>
<reference evidence="5 6" key="1">
    <citation type="submission" date="2018-12" db="EMBL/GenBank/DDBJ databases">
        <title>Genome sequence from the cellulolytic species, Caldicellulosiruptor changbaiensis.</title>
        <authorList>
            <person name="Blumer-Schuette S.E."/>
            <person name="Mendoza C."/>
        </authorList>
    </citation>
    <scope>NUCLEOTIDE SEQUENCE [LARGE SCALE GENOMIC DNA]</scope>
    <source>
        <strain evidence="5 6">CBS-Z</strain>
    </source>
</reference>
<gene>
    <name evidence="5" type="ORF">ELD05_09805</name>
</gene>
<proteinExistence type="predicted"/>
<keyword evidence="6" id="KW-1185">Reference proteome</keyword>
<dbReference type="Gene3D" id="2.40.100.10">
    <property type="entry name" value="Cyclophilin-like"/>
    <property type="match status" value="1"/>
</dbReference>
<evidence type="ECO:0000256" key="2">
    <source>
        <dbReference type="ARBA" id="ARBA00022801"/>
    </source>
</evidence>
<keyword evidence="3" id="KW-0067">ATP-binding</keyword>
<dbReference type="InterPro" id="IPR029000">
    <property type="entry name" value="Cyclophilin-like_dom_sf"/>
</dbReference>
<sequence length="334" mass="36766">MECFKVLNPGFFTTIQDLGRYGYESQGVPNAGAMDEFALRIANILVDNHENAPCLEITLVGPVLEVLNDTMIAVAGAEIQPLVNGFSRPCWSSFPVRKGDVITFRPVKSGFRAYLAVAGGLKGEFAMGSFSTYVNGKLGGVKGRPIAKGDILESGVPKHGLVPKKIRDEFLPIYSEEEEIRVILGPQDNYFTKEAIEIFLNSTYLITEDSNRMGYRLEGPPIKAKEKHDIITDGVVPGSIQVPANGKPIILLKDAPTTGGYVKIATVISPDLSKLAQLKPGDRLKFKAIDLLQAHQVLSEFEDKIGQIKKSLNMVRYFHVRINEKDYDIGLEIL</sequence>
<protein>
    <submittedName>
        <fullName evidence="5">Biotin-dependent carboxyltransferase</fullName>
    </submittedName>
</protein>
<dbReference type="GO" id="GO:0016787">
    <property type="term" value="F:hydrolase activity"/>
    <property type="evidence" value="ECO:0007669"/>
    <property type="project" value="UniProtKB-KW"/>
</dbReference>
<evidence type="ECO:0000313" key="6">
    <source>
        <dbReference type="Proteomes" id="UP000282930"/>
    </source>
</evidence>
<dbReference type="AlphaFoldDB" id="A0A3T0D7V8"/>
<dbReference type="RefSeq" id="WP_127352288.1">
    <property type="nucleotide sequence ID" value="NZ_CP034791.1"/>
</dbReference>
<evidence type="ECO:0000256" key="3">
    <source>
        <dbReference type="ARBA" id="ARBA00022840"/>
    </source>
</evidence>
<dbReference type="PANTHER" id="PTHR43309">
    <property type="entry name" value="5-OXOPROLINASE SUBUNIT C"/>
    <property type="match status" value="1"/>
</dbReference>
<accession>A0A3T0D7V8</accession>
<dbReference type="SMART" id="SM00797">
    <property type="entry name" value="AHS2"/>
    <property type="match status" value="1"/>
</dbReference>
<dbReference type="Proteomes" id="UP000282930">
    <property type="component" value="Chromosome"/>
</dbReference>
<evidence type="ECO:0000259" key="4">
    <source>
        <dbReference type="SMART" id="SM00797"/>
    </source>
</evidence>
<keyword evidence="5" id="KW-0808">Transferase</keyword>
<feature type="domain" description="Carboxyltransferase" evidence="4">
    <location>
        <begin position="25"/>
        <end position="304"/>
    </location>
</feature>
<dbReference type="GO" id="GO:0005524">
    <property type="term" value="F:ATP binding"/>
    <property type="evidence" value="ECO:0007669"/>
    <property type="project" value="UniProtKB-KW"/>
</dbReference>
<keyword evidence="2" id="KW-0378">Hydrolase</keyword>